<accession>A0A9W9AY80</accession>
<name>A0A9W9AY80_9AGAR</name>
<keyword evidence="1" id="KW-0812">Transmembrane</keyword>
<dbReference type="PANTHER" id="PTHR15460">
    <property type="entry name" value="PEROXISOMAL MEMBRANE PROTEIN 4"/>
    <property type="match status" value="1"/>
</dbReference>
<feature type="transmembrane region" description="Helical" evidence="1">
    <location>
        <begin position="81"/>
        <end position="98"/>
    </location>
</feature>
<dbReference type="AlphaFoldDB" id="A0A9W9AY80"/>
<dbReference type="EMBL" id="JANVFS010000004">
    <property type="protein sequence ID" value="KAJ4493126.1"/>
    <property type="molecule type" value="Genomic_DNA"/>
</dbReference>
<keyword evidence="1" id="KW-1133">Transmembrane helix</keyword>
<reference evidence="2" key="2">
    <citation type="journal article" date="2023" name="Proc. Natl. Acad. Sci. U.S.A.">
        <title>A global phylogenomic analysis of the shiitake genus Lentinula.</title>
        <authorList>
            <person name="Sierra-Patev S."/>
            <person name="Min B."/>
            <person name="Naranjo-Ortiz M."/>
            <person name="Looney B."/>
            <person name="Konkel Z."/>
            <person name="Slot J.C."/>
            <person name="Sakamoto Y."/>
            <person name="Steenwyk J.L."/>
            <person name="Rokas A."/>
            <person name="Carro J."/>
            <person name="Camarero S."/>
            <person name="Ferreira P."/>
            <person name="Molpeceres G."/>
            <person name="Ruiz-Duenas F.J."/>
            <person name="Serrano A."/>
            <person name="Henrissat B."/>
            <person name="Drula E."/>
            <person name="Hughes K.W."/>
            <person name="Mata J.L."/>
            <person name="Ishikawa N.K."/>
            <person name="Vargas-Isla R."/>
            <person name="Ushijima S."/>
            <person name="Smith C.A."/>
            <person name="Donoghue J."/>
            <person name="Ahrendt S."/>
            <person name="Andreopoulos W."/>
            <person name="He G."/>
            <person name="LaButti K."/>
            <person name="Lipzen A."/>
            <person name="Ng V."/>
            <person name="Riley R."/>
            <person name="Sandor L."/>
            <person name="Barry K."/>
            <person name="Martinez A.T."/>
            <person name="Xiao Y."/>
            <person name="Gibbons J.G."/>
            <person name="Terashima K."/>
            <person name="Grigoriev I.V."/>
            <person name="Hibbett D."/>
        </authorList>
    </citation>
    <scope>NUCLEOTIDE SEQUENCE</scope>
    <source>
        <strain evidence="2">Sp2 HRB7682 ss15</strain>
    </source>
</reference>
<organism evidence="2 3">
    <name type="scientific">Lentinula lateritia</name>
    <dbReference type="NCBI Taxonomy" id="40482"/>
    <lineage>
        <taxon>Eukaryota</taxon>
        <taxon>Fungi</taxon>
        <taxon>Dikarya</taxon>
        <taxon>Basidiomycota</taxon>
        <taxon>Agaricomycotina</taxon>
        <taxon>Agaricomycetes</taxon>
        <taxon>Agaricomycetidae</taxon>
        <taxon>Agaricales</taxon>
        <taxon>Marasmiineae</taxon>
        <taxon>Omphalotaceae</taxon>
        <taxon>Lentinula</taxon>
    </lineage>
</organism>
<feature type="transmembrane region" description="Helical" evidence="1">
    <location>
        <begin position="15"/>
        <end position="34"/>
    </location>
</feature>
<protein>
    <submittedName>
        <fullName evidence="2">Uncharacterized protein</fullName>
    </submittedName>
</protein>
<comment type="caution">
    <text evidence="2">The sequence shown here is derived from an EMBL/GenBank/DDBJ whole genome shotgun (WGS) entry which is preliminary data.</text>
</comment>
<reference evidence="2" key="1">
    <citation type="submission" date="2022-08" db="EMBL/GenBank/DDBJ databases">
        <authorList>
            <consortium name="DOE Joint Genome Institute"/>
            <person name="Min B."/>
            <person name="Riley R."/>
            <person name="Sierra-Patev S."/>
            <person name="Naranjo-Ortiz M."/>
            <person name="Looney B."/>
            <person name="Konkel Z."/>
            <person name="Slot J.C."/>
            <person name="Sakamoto Y."/>
            <person name="Steenwyk J.L."/>
            <person name="Rokas A."/>
            <person name="Carro J."/>
            <person name="Camarero S."/>
            <person name="Ferreira P."/>
            <person name="Molpeceres G."/>
            <person name="Ruiz-Duenas F.J."/>
            <person name="Serrano A."/>
            <person name="Henrissat B."/>
            <person name="Drula E."/>
            <person name="Hughes K.W."/>
            <person name="Mata J.L."/>
            <person name="Ishikawa N.K."/>
            <person name="Vargas-Isla R."/>
            <person name="Ushijima S."/>
            <person name="Smith C.A."/>
            <person name="Ahrendt S."/>
            <person name="Andreopoulos W."/>
            <person name="He G."/>
            <person name="Labutti K."/>
            <person name="Lipzen A."/>
            <person name="Ng V."/>
            <person name="Sandor L."/>
            <person name="Barry K."/>
            <person name="Martinez A.T."/>
            <person name="Xiao Y."/>
            <person name="Gibbons J.G."/>
            <person name="Terashima K."/>
            <person name="Hibbett D.S."/>
            <person name="Grigoriev I.V."/>
        </authorList>
    </citation>
    <scope>NUCLEOTIDE SEQUENCE</scope>
    <source>
        <strain evidence="2">Sp2 HRB7682 ss15</strain>
    </source>
</reference>
<feature type="transmembrane region" description="Helical" evidence="1">
    <location>
        <begin position="46"/>
        <end position="66"/>
    </location>
</feature>
<gene>
    <name evidence="2" type="ORF">C8J55DRAFT_485824</name>
</gene>
<evidence type="ECO:0000256" key="1">
    <source>
        <dbReference type="SAM" id="Phobius"/>
    </source>
</evidence>
<sequence>MALSMVSKLDSPMHFTRLILPNLYLSLYKTLWLLQKKVNGGKERSADTFIAGLIGGFLVFGEQMVVNKQATALVRPMPPNPQYFAVLAAVLWGTVMWYSKREVKQYTRDVQLNDILGFRK</sequence>
<dbReference type="PANTHER" id="PTHR15460:SF3">
    <property type="entry name" value="PEROXISOMAL MEMBRANE PROTEIN 4"/>
    <property type="match status" value="1"/>
</dbReference>
<proteinExistence type="predicted"/>
<dbReference type="Proteomes" id="UP001150238">
    <property type="component" value="Unassembled WGS sequence"/>
</dbReference>
<keyword evidence="1" id="KW-0472">Membrane</keyword>
<dbReference type="GO" id="GO:0005778">
    <property type="term" value="C:peroxisomal membrane"/>
    <property type="evidence" value="ECO:0007669"/>
    <property type="project" value="TreeGrafter"/>
</dbReference>
<evidence type="ECO:0000313" key="3">
    <source>
        <dbReference type="Proteomes" id="UP001150238"/>
    </source>
</evidence>
<dbReference type="InterPro" id="IPR019531">
    <property type="entry name" value="Pmp4"/>
</dbReference>
<evidence type="ECO:0000313" key="2">
    <source>
        <dbReference type="EMBL" id="KAJ4493126.1"/>
    </source>
</evidence>